<sequence length="214" mass="23847">PVVEFLRSNPKYRRVIEDMMRWHTDRMNNYRIAEQTVLGKMGVTLKQPGLNSWDGVWEFFAEEAGHFALQNGLGGHLKTKLFFPRLTKFNRLRIAGTEGLLGYLDNFTNRMRNAWPHVQAEAAAGYIITKEGYLGQRLFLDVKSGALPGLSAKARALPAKAYAEMFETSGATRSIGGGPGAVTKLRPGRGKAPETSDRVIRKYGVSLEDYAILN</sequence>
<name>A0A382YAY3_9ZZZZ</name>
<protein>
    <submittedName>
        <fullName evidence="1">Uncharacterized protein</fullName>
    </submittedName>
</protein>
<dbReference type="AlphaFoldDB" id="A0A382YAY3"/>
<feature type="non-terminal residue" evidence="1">
    <location>
        <position position="1"/>
    </location>
</feature>
<reference evidence="1" key="1">
    <citation type="submission" date="2018-05" db="EMBL/GenBank/DDBJ databases">
        <authorList>
            <person name="Lanie J.A."/>
            <person name="Ng W.-L."/>
            <person name="Kazmierczak K.M."/>
            <person name="Andrzejewski T.M."/>
            <person name="Davidsen T.M."/>
            <person name="Wayne K.J."/>
            <person name="Tettelin H."/>
            <person name="Glass J.I."/>
            <person name="Rusch D."/>
            <person name="Podicherti R."/>
            <person name="Tsui H.-C.T."/>
            <person name="Winkler M.E."/>
        </authorList>
    </citation>
    <scope>NUCLEOTIDE SEQUENCE</scope>
</reference>
<organism evidence="1">
    <name type="scientific">marine metagenome</name>
    <dbReference type="NCBI Taxonomy" id="408172"/>
    <lineage>
        <taxon>unclassified sequences</taxon>
        <taxon>metagenomes</taxon>
        <taxon>ecological metagenomes</taxon>
    </lineage>
</organism>
<gene>
    <name evidence="1" type="ORF">METZ01_LOCUS432859</name>
</gene>
<dbReference type="EMBL" id="UINC01174068">
    <property type="protein sequence ID" value="SVD80005.1"/>
    <property type="molecule type" value="Genomic_DNA"/>
</dbReference>
<evidence type="ECO:0000313" key="1">
    <source>
        <dbReference type="EMBL" id="SVD80005.1"/>
    </source>
</evidence>
<accession>A0A382YAY3</accession>
<proteinExistence type="predicted"/>